<evidence type="ECO:0000313" key="1">
    <source>
        <dbReference type="EMBL" id="ERI86414.1"/>
    </source>
</evidence>
<comment type="caution">
    <text evidence="1">The sequence shown here is derived from an EMBL/GenBank/DDBJ whole genome shotgun (WGS) entry which is preliminary data.</text>
</comment>
<dbReference type="Proteomes" id="UP000016496">
    <property type="component" value="Unassembled WGS sequence"/>
</dbReference>
<dbReference type="HOGENOM" id="CLU_3212638_0_0_10"/>
<dbReference type="AlphaFoldDB" id="U2C7E8"/>
<protein>
    <submittedName>
        <fullName evidence="1">Uncharacterized protein</fullName>
    </submittedName>
</protein>
<organism evidence="1 2">
    <name type="scientific">Bacteroides pyogenes F0041</name>
    <dbReference type="NCBI Taxonomy" id="1321819"/>
    <lineage>
        <taxon>Bacteria</taxon>
        <taxon>Pseudomonadati</taxon>
        <taxon>Bacteroidota</taxon>
        <taxon>Bacteroidia</taxon>
        <taxon>Bacteroidales</taxon>
        <taxon>Bacteroidaceae</taxon>
        <taxon>Bacteroides</taxon>
    </lineage>
</organism>
<dbReference type="EMBL" id="AWSV01000054">
    <property type="protein sequence ID" value="ERI86414.1"/>
    <property type="molecule type" value="Genomic_DNA"/>
</dbReference>
<proteinExistence type="predicted"/>
<gene>
    <name evidence="1" type="ORF">HMPREF1981_00924</name>
</gene>
<reference evidence="1 2" key="1">
    <citation type="submission" date="2013-08" db="EMBL/GenBank/DDBJ databases">
        <authorList>
            <person name="Weinstock G."/>
            <person name="Sodergren E."/>
            <person name="Wylie T."/>
            <person name="Fulton L."/>
            <person name="Fulton R."/>
            <person name="Fronick C."/>
            <person name="O'Laughlin M."/>
            <person name="Godfrey J."/>
            <person name="Miner T."/>
            <person name="Herter B."/>
            <person name="Appelbaum E."/>
            <person name="Cordes M."/>
            <person name="Lek S."/>
            <person name="Wollam A."/>
            <person name="Pepin K.H."/>
            <person name="Palsikar V.B."/>
            <person name="Mitreva M."/>
            <person name="Wilson R.K."/>
        </authorList>
    </citation>
    <scope>NUCLEOTIDE SEQUENCE [LARGE SCALE GENOMIC DNA]</scope>
    <source>
        <strain evidence="1 2">F0041</strain>
    </source>
</reference>
<accession>U2C7E8</accession>
<name>U2C7E8_9BACE</name>
<evidence type="ECO:0000313" key="2">
    <source>
        <dbReference type="Proteomes" id="UP000016496"/>
    </source>
</evidence>
<sequence length="44" mass="5264">MIQPTWLSIYRQKTVEITNNKLLSGSRVSFLQREYRLDKPQTHS</sequence>